<name>A0AAE9Y7B8_9ACTN</name>
<gene>
    <name evidence="1" type="ORF">PO878_04005</name>
</gene>
<proteinExistence type="predicted"/>
<dbReference type="EMBL" id="CP116942">
    <property type="protein sequence ID" value="WCO67887.1"/>
    <property type="molecule type" value="Genomic_DNA"/>
</dbReference>
<evidence type="ECO:0000313" key="1">
    <source>
        <dbReference type="EMBL" id="WCO67887.1"/>
    </source>
</evidence>
<accession>A0AAE9Y7B8</accession>
<sequence>MCQVRWDGPLDGRQPRGWLVPNRRWFPLDGTLHRIWWRHSDTWTRTLWLWRPLCWLNGEHKPHYSACVTCGAHMSYPVHALPDDAGVLPCCGQPITEAKPNRLTIHPADVTCTSRALTPARLATLAHMRTRLTPVRMDPNLRP</sequence>
<protein>
    <submittedName>
        <fullName evidence="1">Uncharacterized protein</fullName>
    </submittedName>
</protein>
<dbReference type="Proteomes" id="UP001216390">
    <property type="component" value="Chromosome"/>
</dbReference>
<dbReference type="AlphaFoldDB" id="A0AAE9Y7B8"/>
<dbReference type="RefSeq" id="WP_272737405.1">
    <property type="nucleotide sequence ID" value="NZ_CP116942.1"/>
</dbReference>
<keyword evidence="2" id="KW-1185">Reference proteome</keyword>
<dbReference type="KEGG" id="ima:PO878_04005"/>
<organism evidence="1 2">
    <name type="scientific">Iamia majanohamensis</name>
    <dbReference type="NCBI Taxonomy" id="467976"/>
    <lineage>
        <taxon>Bacteria</taxon>
        <taxon>Bacillati</taxon>
        <taxon>Actinomycetota</taxon>
        <taxon>Acidimicrobiia</taxon>
        <taxon>Acidimicrobiales</taxon>
        <taxon>Iamiaceae</taxon>
        <taxon>Iamia</taxon>
    </lineage>
</organism>
<evidence type="ECO:0000313" key="2">
    <source>
        <dbReference type="Proteomes" id="UP001216390"/>
    </source>
</evidence>
<reference evidence="1" key="1">
    <citation type="submission" date="2023-01" db="EMBL/GenBank/DDBJ databases">
        <title>The diversity of Class Acidimicrobiia in South China Sea sediment environments and the proposal of Iamia marina sp. nov., a novel species of the genus Iamia.</title>
        <authorList>
            <person name="He Y."/>
            <person name="Tian X."/>
        </authorList>
    </citation>
    <scope>NUCLEOTIDE SEQUENCE</scope>
    <source>
        <strain evidence="1">DSM 19957</strain>
    </source>
</reference>